<reference evidence="3" key="1">
    <citation type="submission" date="2024-05" db="EMBL/GenBank/DDBJ databases">
        <authorList>
            <person name="Cai S.Y."/>
            <person name="Jin L.M."/>
            <person name="Li H.R."/>
        </authorList>
    </citation>
    <scope>NUCLEOTIDE SEQUENCE</scope>
    <source>
        <strain evidence="3">A5-74</strain>
    </source>
</reference>
<evidence type="ECO:0000256" key="2">
    <source>
        <dbReference type="SAM" id="MobiDB-lite"/>
    </source>
</evidence>
<dbReference type="EMBL" id="CP159218">
    <property type="protein sequence ID" value="XCG62884.1"/>
    <property type="molecule type" value="Genomic_DNA"/>
</dbReference>
<dbReference type="InterPro" id="IPR000600">
    <property type="entry name" value="ROK"/>
</dbReference>
<dbReference type="SUPFAM" id="SSF53067">
    <property type="entry name" value="Actin-like ATPase domain"/>
    <property type="match status" value="1"/>
</dbReference>
<dbReference type="InterPro" id="IPR043129">
    <property type="entry name" value="ATPase_NBD"/>
</dbReference>
<feature type="compositionally biased region" description="Basic and acidic residues" evidence="2">
    <location>
        <begin position="41"/>
        <end position="53"/>
    </location>
</feature>
<organism evidence="3">
    <name type="scientific">Nakamurella sp. A5-74</name>
    <dbReference type="NCBI Taxonomy" id="3158264"/>
    <lineage>
        <taxon>Bacteria</taxon>
        <taxon>Bacillati</taxon>
        <taxon>Actinomycetota</taxon>
        <taxon>Actinomycetes</taxon>
        <taxon>Nakamurellales</taxon>
        <taxon>Nakamurellaceae</taxon>
        <taxon>Nakamurella</taxon>
    </lineage>
</organism>
<comment type="similarity">
    <text evidence="1">Belongs to the ROK (NagC/XylR) family.</text>
</comment>
<dbReference type="RefSeq" id="WP_353648499.1">
    <property type="nucleotide sequence ID" value="NZ_CP159218.1"/>
</dbReference>
<evidence type="ECO:0000256" key="1">
    <source>
        <dbReference type="ARBA" id="ARBA00006479"/>
    </source>
</evidence>
<name>A0AAU8DLM3_9ACTN</name>
<protein>
    <submittedName>
        <fullName evidence="3">ROK family protein</fullName>
    </submittedName>
</protein>
<sequence>MAAPDALTRSTLGGDDRSGQPDRVQVIPLSVLARIIRGHQDEQRAAAADHDDQQAEQDADQDVPNDSNLLVDLSTDRYDVDPVVRNRRGSLDPADCALAIGVTTDGIQVAIVTERGVVAASYRRPSTAQSPTPPTGEPVAGEPAAERMFAAVCAGADAVLHAVGFDPDRPTGLRGVGVLVAGRIDQHAGSVECGPWHGFPLGERLAEQYDLPVALTTPAPALLASEHWRGAARGRRGVLAIDWDREINGALALGDRLLAGTTGNAGHIGHICVDPYGPKCACGARGCLQAVAGGAAICEWYSSHGGIEAGNDVTRIARAAGRGDAIAQATLRRAGEAIGQAVAAVVTLLDLDVVVIGGPLGALGPPVLEAVGDGYAAHAALGYAAAPRVVPAVLGQESVPLGAAAAVLHPQSYRSG</sequence>
<dbReference type="PANTHER" id="PTHR18964:SF169">
    <property type="entry name" value="N-ACETYLMANNOSAMINE KINASE"/>
    <property type="match status" value="1"/>
</dbReference>
<gene>
    <name evidence="3" type="ORF">ABLG96_16925</name>
</gene>
<feature type="region of interest" description="Disordered" evidence="2">
    <location>
        <begin position="1"/>
        <end position="24"/>
    </location>
</feature>
<evidence type="ECO:0000313" key="3">
    <source>
        <dbReference type="EMBL" id="XCG62884.1"/>
    </source>
</evidence>
<dbReference type="AlphaFoldDB" id="A0AAU8DLM3"/>
<feature type="region of interest" description="Disordered" evidence="2">
    <location>
        <begin position="41"/>
        <end position="74"/>
    </location>
</feature>
<proteinExistence type="inferred from homology"/>
<dbReference type="PANTHER" id="PTHR18964">
    <property type="entry name" value="ROK (REPRESSOR, ORF, KINASE) FAMILY"/>
    <property type="match status" value="1"/>
</dbReference>
<dbReference type="Pfam" id="PF00480">
    <property type="entry name" value="ROK"/>
    <property type="match status" value="1"/>
</dbReference>
<feature type="compositionally biased region" description="Acidic residues" evidence="2">
    <location>
        <begin position="54"/>
        <end position="63"/>
    </location>
</feature>
<accession>A0AAU8DLM3</accession>
<dbReference type="Gene3D" id="3.30.420.40">
    <property type="match status" value="2"/>
</dbReference>